<dbReference type="InterPro" id="IPR036291">
    <property type="entry name" value="NAD(P)-bd_dom_sf"/>
</dbReference>
<dbReference type="SUPFAM" id="SSF51735">
    <property type="entry name" value="NAD(P)-binding Rossmann-fold domains"/>
    <property type="match status" value="1"/>
</dbReference>
<reference evidence="2" key="1">
    <citation type="submission" date="2018-05" db="EMBL/GenBank/DDBJ databases">
        <authorList>
            <person name="Lanie J.A."/>
            <person name="Ng W.-L."/>
            <person name="Kazmierczak K.M."/>
            <person name="Andrzejewski T.M."/>
            <person name="Davidsen T.M."/>
            <person name="Wayne K.J."/>
            <person name="Tettelin H."/>
            <person name="Glass J.I."/>
            <person name="Rusch D."/>
            <person name="Podicherti R."/>
            <person name="Tsui H.-C.T."/>
            <person name="Winkler M.E."/>
        </authorList>
    </citation>
    <scope>NUCLEOTIDE SEQUENCE</scope>
</reference>
<organism evidence="2">
    <name type="scientific">marine metagenome</name>
    <dbReference type="NCBI Taxonomy" id="408172"/>
    <lineage>
        <taxon>unclassified sequences</taxon>
        <taxon>metagenomes</taxon>
        <taxon>ecological metagenomes</taxon>
    </lineage>
</organism>
<sequence length="216" mass="23084">MSEKRVTILGGGNTAFSVAAQLSHMGNEICLLEHPSFAQSVEQIARVKEIDLDGVMKTGPAPISKVTLDPKEAFEFSNTVLLIVPAYAHRPFAEFCGPYLTRNHTVIIMPGTLGAMEFSTLAAEFGVLDITVGEVDTAPYVCRKTSEAGAVIWGEITGLGLGVLPAFKTDDVANQVRALFPGIIPYKDVMECGLSSMNPVVHPAGVLMNAGRIEYS</sequence>
<feature type="domain" description="Pyrroline-5-carboxylate reductase catalytic N-terminal" evidence="1">
    <location>
        <begin position="5"/>
        <end position="107"/>
    </location>
</feature>
<evidence type="ECO:0000259" key="1">
    <source>
        <dbReference type="Pfam" id="PF03807"/>
    </source>
</evidence>
<protein>
    <recommendedName>
        <fullName evidence="1">Pyrroline-5-carboxylate reductase catalytic N-terminal domain-containing protein</fullName>
    </recommendedName>
</protein>
<dbReference type="AlphaFoldDB" id="A0A382U6S3"/>
<gene>
    <name evidence="2" type="ORF">METZ01_LOCUS382870</name>
</gene>
<dbReference type="EMBL" id="UINC01141967">
    <property type="protein sequence ID" value="SVD30016.1"/>
    <property type="molecule type" value="Genomic_DNA"/>
</dbReference>
<feature type="non-terminal residue" evidence="2">
    <location>
        <position position="216"/>
    </location>
</feature>
<dbReference type="PANTHER" id="PTHR38015:SF1">
    <property type="entry name" value="OPINE DEHYDROGENASE DOMAIN-CONTAINING PROTEIN"/>
    <property type="match status" value="1"/>
</dbReference>
<dbReference type="Gene3D" id="3.40.50.720">
    <property type="entry name" value="NAD(P)-binding Rossmann-like Domain"/>
    <property type="match status" value="1"/>
</dbReference>
<dbReference type="InterPro" id="IPR051729">
    <property type="entry name" value="Opine/Lysopine_DH"/>
</dbReference>
<name>A0A382U6S3_9ZZZZ</name>
<dbReference type="PANTHER" id="PTHR38015">
    <property type="entry name" value="BLR6086 PROTEIN"/>
    <property type="match status" value="1"/>
</dbReference>
<accession>A0A382U6S3</accession>
<dbReference type="InterPro" id="IPR028939">
    <property type="entry name" value="P5C_Rdtase_cat_N"/>
</dbReference>
<evidence type="ECO:0000313" key="2">
    <source>
        <dbReference type="EMBL" id="SVD30016.1"/>
    </source>
</evidence>
<dbReference type="Pfam" id="PF03807">
    <property type="entry name" value="F420_oxidored"/>
    <property type="match status" value="1"/>
</dbReference>
<proteinExistence type="predicted"/>